<gene>
    <name evidence="2" type="ORF">UFOVP1138_9</name>
    <name evidence="3" type="ORF">UFOVP1394_6</name>
    <name evidence="1" type="ORF">UFOVP975_22</name>
</gene>
<evidence type="ECO:0000313" key="3">
    <source>
        <dbReference type="EMBL" id="CAB4204385.1"/>
    </source>
</evidence>
<dbReference type="EMBL" id="LR797086">
    <property type="protein sequence ID" value="CAB4186131.1"/>
    <property type="molecule type" value="Genomic_DNA"/>
</dbReference>
<dbReference type="EMBL" id="LR796921">
    <property type="protein sequence ID" value="CAB4173983.1"/>
    <property type="molecule type" value="Genomic_DNA"/>
</dbReference>
<evidence type="ECO:0000313" key="1">
    <source>
        <dbReference type="EMBL" id="CAB4173983.1"/>
    </source>
</evidence>
<dbReference type="EMBL" id="LR797345">
    <property type="protein sequence ID" value="CAB4204385.1"/>
    <property type="molecule type" value="Genomic_DNA"/>
</dbReference>
<protein>
    <submittedName>
        <fullName evidence="1">Uncharacterized protein</fullName>
    </submittedName>
</protein>
<sequence length="97" mass="11395">MNNKLWEIIPENTMDHWLEVKDPEGWYSAIIKWDGCVEFTRYFNAPMFNEDEDDASSIHLCSLDDAIERLQALKQISNEFFKTEEKWGGSNADKEDC</sequence>
<organism evidence="1">
    <name type="scientific">uncultured Caudovirales phage</name>
    <dbReference type="NCBI Taxonomy" id="2100421"/>
    <lineage>
        <taxon>Viruses</taxon>
        <taxon>Duplodnaviria</taxon>
        <taxon>Heunggongvirae</taxon>
        <taxon>Uroviricota</taxon>
        <taxon>Caudoviricetes</taxon>
        <taxon>Peduoviridae</taxon>
        <taxon>Maltschvirus</taxon>
        <taxon>Maltschvirus maltsch</taxon>
    </lineage>
</organism>
<evidence type="ECO:0000313" key="2">
    <source>
        <dbReference type="EMBL" id="CAB4186131.1"/>
    </source>
</evidence>
<proteinExistence type="predicted"/>
<reference evidence="1" key="1">
    <citation type="submission" date="2020-05" db="EMBL/GenBank/DDBJ databases">
        <authorList>
            <person name="Chiriac C."/>
            <person name="Salcher M."/>
            <person name="Ghai R."/>
            <person name="Kavagutti S V."/>
        </authorList>
    </citation>
    <scope>NUCLEOTIDE SEQUENCE</scope>
</reference>
<name>A0A6J5PQL0_9CAUD</name>
<accession>A0A6J5PQL0</accession>